<keyword evidence="2" id="KW-1185">Reference proteome</keyword>
<comment type="caution">
    <text evidence="1">The sequence shown here is derived from an EMBL/GenBank/DDBJ whole genome shotgun (WGS) entry which is preliminary data.</text>
</comment>
<reference evidence="1" key="1">
    <citation type="submission" date="2023-03" db="EMBL/GenBank/DDBJ databases">
        <title>Chromosome-level genomes of two armyworms, Mythimna separata and Mythimna loreyi, provide insights into the biosynthesis and reception of sex pheromones.</title>
        <authorList>
            <person name="Zhao H."/>
        </authorList>
    </citation>
    <scope>NUCLEOTIDE SEQUENCE</scope>
    <source>
        <strain evidence="1">BeijingLab</strain>
    </source>
</reference>
<sequence length="101" mass="11225">MESRGGCAGTALAREQDGALRRAGRAVSLWRVFCGAGVWERGGRWGCRDCDATSARRHNASRQDAQLCFTIRDAMRLTYARTSHGNDVSARILLEMHEIDK</sequence>
<name>A0ACC2Q960_9NEOP</name>
<evidence type="ECO:0000313" key="1">
    <source>
        <dbReference type="EMBL" id="KAJ8711647.1"/>
    </source>
</evidence>
<accession>A0ACC2Q960</accession>
<gene>
    <name evidence="1" type="ORF">PYW08_008601</name>
</gene>
<protein>
    <submittedName>
        <fullName evidence="1">Uncharacterized protein</fullName>
    </submittedName>
</protein>
<proteinExistence type="predicted"/>
<evidence type="ECO:0000313" key="2">
    <source>
        <dbReference type="Proteomes" id="UP001231649"/>
    </source>
</evidence>
<dbReference type="EMBL" id="CM056798">
    <property type="protein sequence ID" value="KAJ8711647.1"/>
    <property type="molecule type" value="Genomic_DNA"/>
</dbReference>
<dbReference type="Proteomes" id="UP001231649">
    <property type="component" value="Chromosome 22"/>
</dbReference>
<organism evidence="1 2">
    <name type="scientific">Mythimna loreyi</name>
    <dbReference type="NCBI Taxonomy" id="667449"/>
    <lineage>
        <taxon>Eukaryota</taxon>
        <taxon>Metazoa</taxon>
        <taxon>Ecdysozoa</taxon>
        <taxon>Arthropoda</taxon>
        <taxon>Hexapoda</taxon>
        <taxon>Insecta</taxon>
        <taxon>Pterygota</taxon>
        <taxon>Neoptera</taxon>
        <taxon>Endopterygota</taxon>
        <taxon>Lepidoptera</taxon>
        <taxon>Glossata</taxon>
        <taxon>Ditrysia</taxon>
        <taxon>Noctuoidea</taxon>
        <taxon>Noctuidae</taxon>
        <taxon>Noctuinae</taxon>
        <taxon>Hadenini</taxon>
        <taxon>Mythimna</taxon>
    </lineage>
</organism>